<accession>A0A6C2D4B7</accession>
<keyword evidence="4" id="KW-1185">Reference proteome</keyword>
<dbReference type="InterPro" id="IPR012902">
    <property type="entry name" value="N_methyl_site"/>
</dbReference>
<sequence length="231" mass="24467">MKTSPSHTGFTLVEMAVVLLILTLLAGSLTVGLSRHVTRRAETATDEALDEARDALLGYVVRKGFFPCPAKSATDGTEDRDAGTCKKTVGLLPWATLGIHGVDGWAHRLRYAATLKYTSKITGTDDGDIEIVTRNLDGAELKLTTEGGKTPVVILSHGSNGFGAIDQDGNVLLAPPASTDEARNASGDGRQFYSRPLSENSGASGGAFDDRITWLSPNLIAHHLITVGRLP</sequence>
<dbReference type="InterPro" id="IPR045584">
    <property type="entry name" value="Pilin-like"/>
</dbReference>
<gene>
    <name evidence="3" type="ORF">ETQ85_04490</name>
</gene>
<reference evidence="3 4" key="1">
    <citation type="submission" date="2019-01" db="EMBL/GenBank/DDBJ databases">
        <title>Zoogloea oleivorans genome sequencing and assembly.</title>
        <authorList>
            <person name="Tancsics A."/>
            <person name="Farkas M."/>
            <person name="Kriszt B."/>
            <person name="Maroti G."/>
            <person name="Horvath B."/>
        </authorList>
    </citation>
    <scope>NUCLEOTIDE SEQUENCE [LARGE SCALE GENOMIC DNA]</scope>
    <source>
        <strain evidence="3 4">Buc</strain>
    </source>
</reference>
<evidence type="ECO:0000313" key="4">
    <source>
        <dbReference type="Proteomes" id="UP000389128"/>
    </source>
</evidence>
<dbReference type="OrthoDB" id="6038212at2"/>
<organism evidence="3 4">
    <name type="scientific">Zoogloea oleivorans</name>
    <dbReference type="NCBI Taxonomy" id="1552750"/>
    <lineage>
        <taxon>Bacteria</taxon>
        <taxon>Pseudomonadati</taxon>
        <taxon>Pseudomonadota</taxon>
        <taxon>Betaproteobacteria</taxon>
        <taxon>Rhodocyclales</taxon>
        <taxon>Zoogloeaceae</taxon>
        <taxon>Zoogloea</taxon>
    </lineage>
</organism>
<feature type="region of interest" description="Disordered" evidence="1">
    <location>
        <begin position="178"/>
        <end position="203"/>
    </location>
</feature>
<dbReference type="Pfam" id="PF07963">
    <property type="entry name" value="N_methyl"/>
    <property type="match status" value="1"/>
</dbReference>
<keyword evidence="2" id="KW-0812">Transmembrane</keyword>
<keyword evidence="2" id="KW-1133">Transmembrane helix</keyword>
<dbReference type="RefSeq" id="WP_148577853.1">
    <property type="nucleotide sequence ID" value="NZ_SDKK01000003.1"/>
</dbReference>
<name>A0A6C2D4B7_9RHOO</name>
<dbReference type="AlphaFoldDB" id="A0A6C2D4B7"/>
<dbReference type="EMBL" id="SDKK01000003">
    <property type="protein sequence ID" value="TYC61318.1"/>
    <property type="molecule type" value="Genomic_DNA"/>
</dbReference>
<keyword evidence="2" id="KW-0472">Membrane</keyword>
<comment type="caution">
    <text evidence="3">The sequence shown here is derived from an EMBL/GenBank/DDBJ whole genome shotgun (WGS) entry which is preliminary data.</text>
</comment>
<evidence type="ECO:0000256" key="2">
    <source>
        <dbReference type="SAM" id="Phobius"/>
    </source>
</evidence>
<proteinExistence type="predicted"/>
<evidence type="ECO:0000256" key="1">
    <source>
        <dbReference type="SAM" id="MobiDB-lite"/>
    </source>
</evidence>
<protein>
    <submittedName>
        <fullName evidence="3">Type II secretion system protein</fullName>
    </submittedName>
</protein>
<dbReference type="NCBIfam" id="TIGR02532">
    <property type="entry name" value="IV_pilin_GFxxxE"/>
    <property type="match status" value="1"/>
</dbReference>
<dbReference type="SUPFAM" id="SSF54523">
    <property type="entry name" value="Pili subunits"/>
    <property type="match status" value="1"/>
</dbReference>
<dbReference type="Proteomes" id="UP000389128">
    <property type="component" value="Unassembled WGS sequence"/>
</dbReference>
<evidence type="ECO:0000313" key="3">
    <source>
        <dbReference type="EMBL" id="TYC61318.1"/>
    </source>
</evidence>
<dbReference type="Gene3D" id="3.30.700.10">
    <property type="entry name" value="Glycoprotein, Type 4 Pilin"/>
    <property type="match status" value="1"/>
</dbReference>
<feature type="transmembrane region" description="Helical" evidence="2">
    <location>
        <begin position="12"/>
        <end position="33"/>
    </location>
</feature>